<dbReference type="InParanoid" id="A0A673CXG3"/>
<feature type="domain" description="BPTI/Kunitz inhibitor" evidence="3">
    <location>
        <begin position="64"/>
        <end position="114"/>
    </location>
</feature>
<evidence type="ECO:0000256" key="1">
    <source>
        <dbReference type="ARBA" id="ARBA00023157"/>
    </source>
</evidence>
<dbReference type="Gene3D" id="4.10.410.10">
    <property type="entry name" value="Pancreatic trypsin inhibitor Kunitz domain"/>
    <property type="match status" value="2"/>
</dbReference>
<dbReference type="InterPro" id="IPR002223">
    <property type="entry name" value="Kunitz_BPTI"/>
</dbReference>
<protein>
    <recommendedName>
        <fullName evidence="3">BPTI/Kunitz inhibitor domain-containing protein</fullName>
    </recommendedName>
</protein>
<organism evidence="4 5">
    <name type="scientific">Sphaeramia orbicularis</name>
    <name type="common">orbiculate cardinalfish</name>
    <dbReference type="NCBI Taxonomy" id="375764"/>
    <lineage>
        <taxon>Eukaryota</taxon>
        <taxon>Metazoa</taxon>
        <taxon>Chordata</taxon>
        <taxon>Craniata</taxon>
        <taxon>Vertebrata</taxon>
        <taxon>Euteleostomi</taxon>
        <taxon>Actinopterygii</taxon>
        <taxon>Neopterygii</taxon>
        <taxon>Teleostei</taxon>
        <taxon>Neoteleostei</taxon>
        <taxon>Acanthomorphata</taxon>
        <taxon>Gobiaria</taxon>
        <taxon>Kurtiformes</taxon>
        <taxon>Apogonoidei</taxon>
        <taxon>Apogonidae</taxon>
        <taxon>Apogoninae</taxon>
        <taxon>Sphaeramia</taxon>
    </lineage>
</organism>
<keyword evidence="2" id="KW-1133">Transmembrane helix</keyword>
<evidence type="ECO:0000313" key="5">
    <source>
        <dbReference type="Proteomes" id="UP000472271"/>
    </source>
</evidence>
<dbReference type="Ensembl" id="ENSSORT00005058023.1">
    <property type="protein sequence ID" value="ENSSORP00005056723.1"/>
    <property type="gene ID" value="ENSSORG00005025216.1"/>
</dbReference>
<dbReference type="GO" id="GO:0004867">
    <property type="term" value="F:serine-type endopeptidase inhibitor activity"/>
    <property type="evidence" value="ECO:0007669"/>
    <property type="project" value="InterPro"/>
</dbReference>
<dbReference type="Proteomes" id="UP000472271">
    <property type="component" value="Chromosome 6"/>
</dbReference>
<keyword evidence="1" id="KW-1015">Disulfide bond</keyword>
<name>A0A673CXG3_9TELE</name>
<dbReference type="InterPro" id="IPR020901">
    <property type="entry name" value="Prtase_inh_Kunz-CS"/>
</dbReference>
<evidence type="ECO:0000259" key="3">
    <source>
        <dbReference type="PROSITE" id="PS50279"/>
    </source>
</evidence>
<dbReference type="InterPro" id="IPR050098">
    <property type="entry name" value="TFPI/VKTCI-like"/>
</dbReference>
<dbReference type="PANTHER" id="PTHR10083:SF373">
    <property type="entry name" value="SERINE PEPTIDASE INHIBITOR, KUNITZ TYPE, 2"/>
    <property type="match status" value="1"/>
</dbReference>
<reference evidence="4" key="2">
    <citation type="submission" date="2025-08" db="UniProtKB">
        <authorList>
            <consortium name="Ensembl"/>
        </authorList>
    </citation>
    <scope>IDENTIFICATION</scope>
</reference>
<dbReference type="PANTHER" id="PTHR10083">
    <property type="entry name" value="KUNITZ-TYPE PROTEASE INHIBITOR-RELATED"/>
    <property type="match status" value="1"/>
</dbReference>
<keyword evidence="5" id="KW-1185">Reference proteome</keyword>
<dbReference type="PROSITE" id="PS50279">
    <property type="entry name" value="BPTI_KUNITZ_2"/>
    <property type="match status" value="2"/>
</dbReference>
<dbReference type="InterPro" id="IPR036880">
    <property type="entry name" value="Kunitz_BPTI_sf"/>
</dbReference>
<feature type="transmembrane region" description="Helical" evidence="2">
    <location>
        <begin position="139"/>
        <end position="157"/>
    </location>
</feature>
<dbReference type="Pfam" id="PF00014">
    <property type="entry name" value="Kunitz_BPTI"/>
    <property type="match status" value="2"/>
</dbReference>
<accession>A0A673CXG3</accession>
<reference evidence="4" key="1">
    <citation type="submission" date="2019-06" db="EMBL/GenBank/DDBJ databases">
        <authorList>
            <consortium name="Wellcome Sanger Institute Data Sharing"/>
        </authorList>
    </citation>
    <scope>NUCLEOTIDE SEQUENCE [LARGE SCALE GENOMIC DNA]</scope>
</reference>
<proteinExistence type="predicted"/>
<dbReference type="CDD" id="cd00109">
    <property type="entry name" value="Kunitz-type"/>
    <property type="match status" value="1"/>
</dbReference>
<feature type="domain" description="BPTI/Kunitz inhibitor" evidence="3">
    <location>
        <begin position="1"/>
        <end position="51"/>
    </location>
</feature>
<dbReference type="GO" id="GO:0005615">
    <property type="term" value="C:extracellular space"/>
    <property type="evidence" value="ECO:0007669"/>
    <property type="project" value="TreeGrafter"/>
</dbReference>
<dbReference type="SMART" id="SM00131">
    <property type="entry name" value="KU"/>
    <property type="match status" value="2"/>
</dbReference>
<dbReference type="AlphaFoldDB" id="A0A673CXG3"/>
<keyword evidence="2" id="KW-0812">Transmembrane</keyword>
<dbReference type="PRINTS" id="PR00759">
    <property type="entry name" value="BASICPTASE"/>
</dbReference>
<keyword evidence="2" id="KW-0472">Membrane</keyword>
<evidence type="ECO:0000256" key="2">
    <source>
        <dbReference type="SAM" id="Phobius"/>
    </source>
</evidence>
<dbReference type="PROSITE" id="PS00280">
    <property type="entry name" value="BPTI_KUNITZ_1"/>
    <property type="match status" value="1"/>
</dbReference>
<dbReference type="SUPFAM" id="SSF57362">
    <property type="entry name" value="BPTI-like"/>
    <property type="match status" value="2"/>
</dbReference>
<reference evidence="4" key="3">
    <citation type="submission" date="2025-09" db="UniProtKB">
        <authorList>
            <consortium name="Ensembl"/>
        </authorList>
    </citation>
    <scope>IDENTIFICATION</scope>
</reference>
<sequence>VKQSYSSGEGPSFQFAMFYDPAIDKCSPFIYKGQGGNANRFNNERECIRNCSVNAEDIYPMDACHFPKANGKCSGRFLRYYYDSVYDRCRKFHWSGCYGNGNRFFDQITCNATCDGIHGVFKSVPHAQCCNAVISLHNIITYFIVSAILITVIVLTVKSK</sequence>
<evidence type="ECO:0000313" key="4">
    <source>
        <dbReference type="Ensembl" id="ENSSORP00005056723.1"/>
    </source>
</evidence>